<sequence length="197" mass="20582">MKTLLSAAFLSLFSLASTTAQAEPVALTLKLVDEAGKPLAGLGVRVAIGSDAEISAPGAGQQLATDAGGVIRMRAEATIDRRSVSSTGIYTRHPAEHLLVGVELDLIGRRALYRVRLDQTKAGTVGQINAFLASAGGRFDLPLAFHADTQSWSLPDDPAGLRLTGIGAELEAQSMTGSAETGRAIALTIAKQSFKRR</sequence>
<evidence type="ECO:0008006" key="4">
    <source>
        <dbReference type="Google" id="ProtNLM"/>
    </source>
</evidence>
<keyword evidence="1" id="KW-0732">Signal</keyword>
<accession>A0A1H7QS87</accession>
<feature type="chain" id="PRO_5011576580" description="Carboxypeptidase regulatory-like domain-containing protein" evidence="1">
    <location>
        <begin position="23"/>
        <end position="197"/>
    </location>
</feature>
<evidence type="ECO:0000256" key="1">
    <source>
        <dbReference type="SAM" id="SignalP"/>
    </source>
</evidence>
<keyword evidence="3" id="KW-1185">Reference proteome</keyword>
<dbReference type="OrthoDB" id="8157936at2"/>
<dbReference type="STRING" id="1036779.SAMN04515666_104107"/>
<reference evidence="3" key="1">
    <citation type="submission" date="2016-10" db="EMBL/GenBank/DDBJ databases">
        <authorList>
            <person name="Varghese N."/>
            <person name="Submissions S."/>
        </authorList>
    </citation>
    <scope>NUCLEOTIDE SEQUENCE [LARGE SCALE GENOMIC DNA]</scope>
    <source>
        <strain evidence="3">LMG 26383,CCUG 61248,R- 45681</strain>
    </source>
</reference>
<dbReference type="EMBL" id="FOAN01000004">
    <property type="protein sequence ID" value="SEL50604.1"/>
    <property type="molecule type" value="Genomic_DNA"/>
</dbReference>
<dbReference type="AlphaFoldDB" id="A0A1H7QS87"/>
<dbReference type="Proteomes" id="UP000199664">
    <property type="component" value="Unassembled WGS sequence"/>
</dbReference>
<feature type="signal peptide" evidence="1">
    <location>
        <begin position="1"/>
        <end position="22"/>
    </location>
</feature>
<evidence type="ECO:0000313" key="3">
    <source>
        <dbReference type="Proteomes" id="UP000199664"/>
    </source>
</evidence>
<evidence type="ECO:0000313" key="2">
    <source>
        <dbReference type="EMBL" id="SEL50604.1"/>
    </source>
</evidence>
<protein>
    <recommendedName>
        <fullName evidence="4">Carboxypeptidase regulatory-like domain-containing protein</fullName>
    </recommendedName>
</protein>
<name>A0A1H7QS87_9HYPH</name>
<gene>
    <name evidence="2" type="ORF">SAMN04515666_104107</name>
</gene>
<proteinExistence type="predicted"/>
<organism evidence="2 3">
    <name type="scientific">Bosea lupini</name>
    <dbReference type="NCBI Taxonomy" id="1036779"/>
    <lineage>
        <taxon>Bacteria</taxon>
        <taxon>Pseudomonadati</taxon>
        <taxon>Pseudomonadota</taxon>
        <taxon>Alphaproteobacteria</taxon>
        <taxon>Hyphomicrobiales</taxon>
        <taxon>Boseaceae</taxon>
        <taxon>Bosea</taxon>
    </lineage>
</organism>
<dbReference type="RefSeq" id="WP_091834751.1">
    <property type="nucleotide sequence ID" value="NZ_FOAN01000004.1"/>
</dbReference>